<dbReference type="KEGG" id="rhy:RD110_25090"/>
<dbReference type="InterPro" id="IPR036237">
    <property type="entry name" value="Xyl_isomerase-like_sf"/>
</dbReference>
<keyword evidence="4" id="KW-1185">Reference proteome</keyword>
<dbReference type="EMBL" id="CP019236">
    <property type="protein sequence ID" value="APW40075.1"/>
    <property type="molecule type" value="Genomic_DNA"/>
</dbReference>
<gene>
    <name evidence="3" type="ORF">RD110_25090</name>
</gene>
<evidence type="ECO:0000256" key="1">
    <source>
        <dbReference type="ARBA" id="ARBA00023235"/>
    </source>
</evidence>
<organism evidence="3 4">
    <name type="scientific">Rhodoferax koreensis</name>
    <dbReference type="NCBI Taxonomy" id="1842727"/>
    <lineage>
        <taxon>Bacteria</taxon>
        <taxon>Pseudomonadati</taxon>
        <taxon>Pseudomonadota</taxon>
        <taxon>Betaproteobacteria</taxon>
        <taxon>Burkholderiales</taxon>
        <taxon>Comamonadaceae</taxon>
        <taxon>Rhodoferax</taxon>
    </lineage>
</organism>
<dbReference type="OrthoDB" id="9779184at2"/>
<accession>A0A1P8K249</accession>
<dbReference type="AlphaFoldDB" id="A0A1P8K249"/>
<evidence type="ECO:0000313" key="3">
    <source>
        <dbReference type="EMBL" id="APW40075.1"/>
    </source>
</evidence>
<dbReference type="PANTHER" id="PTHR43489">
    <property type="entry name" value="ISOMERASE"/>
    <property type="match status" value="1"/>
</dbReference>
<proteinExistence type="predicted"/>
<dbReference type="Proteomes" id="UP000186609">
    <property type="component" value="Chromosome"/>
</dbReference>
<evidence type="ECO:0000259" key="2">
    <source>
        <dbReference type="Pfam" id="PF01261"/>
    </source>
</evidence>
<dbReference type="SUPFAM" id="SSF51658">
    <property type="entry name" value="Xylose isomerase-like"/>
    <property type="match status" value="1"/>
</dbReference>
<dbReference type="GO" id="GO:0016853">
    <property type="term" value="F:isomerase activity"/>
    <property type="evidence" value="ECO:0007669"/>
    <property type="project" value="UniProtKB-KW"/>
</dbReference>
<name>A0A1P8K249_9BURK</name>
<feature type="domain" description="Xylose isomerase-like TIM barrel" evidence="2">
    <location>
        <begin position="21"/>
        <end position="257"/>
    </location>
</feature>
<dbReference type="Gene3D" id="3.20.20.150">
    <property type="entry name" value="Divalent-metal-dependent TIM barrel enzymes"/>
    <property type="match status" value="1"/>
</dbReference>
<protein>
    <recommendedName>
        <fullName evidence="2">Xylose isomerase-like TIM barrel domain-containing protein</fullName>
    </recommendedName>
</protein>
<reference evidence="3 4" key="1">
    <citation type="submission" date="2017-01" db="EMBL/GenBank/DDBJ databases">
        <authorList>
            <person name="Mah S.A."/>
            <person name="Swanson W.J."/>
            <person name="Moy G.W."/>
            <person name="Vacquier V.D."/>
        </authorList>
    </citation>
    <scope>NUCLEOTIDE SEQUENCE [LARGE SCALE GENOMIC DNA]</scope>
    <source>
        <strain evidence="3 4">DCY110</strain>
    </source>
</reference>
<dbReference type="RefSeq" id="WP_076203294.1">
    <property type="nucleotide sequence ID" value="NZ_CP019236.1"/>
</dbReference>
<dbReference type="InterPro" id="IPR013022">
    <property type="entry name" value="Xyl_isomerase-like_TIM-brl"/>
</dbReference>
<dbReference type="PANTHER" id="PTHR43489:SF7">
    <property type="entry name" value="3-DEHYDRO-D-GULOSIDE 4-EPIMERASE-RELATED"/>
    <property type="match status" value="1"/>
</dbReference>
<dbReference type="InterPro" id="IPR050417">
    <property type="entry name" value="Sugar_Epim/Isomerase"/>
</dbReference>
<dbReference type="STRING" id="1842727.RD110_25090"/>
<evidence type="ECO:0000313" key="4">
    <source>
        <dbReference type="Proteomes" id="UP000186609"/>
    </source>
</evidence>
<sequence length="260" mass="28821">MSHKTPWKIGWCGPIDRAADMQAAGLDYIEVQLVPLGLEDDAAFAQAKAQVRELPLPALAMSYLFPHDFRLVGTQVDERRIRSYFDRVVEILALAKARTVVLGSGWTRNVPEGGSRARTEAQFLEALSWCADALKGGGTTLVIEPLNRKESNFINSVTEGVALAKKLSRPEVRGLADFYHMHEEDEPLSTLSRNAGWVRHIHLADTGRLNPGTGDYDYPEFMRQLKASGYDGLLSGECGFQGEPMAAMRHSLAFLRSFDL</sequence>
<dbReference type="Pfam" id="PF01261">
    <property type="entry name" value="AP_endonuc_2"/>
    <property type="match status" value="1"/>
</dbReference>
<keyword evidence="1" id="KW-0413">Isomerase</keyword>